<dbReference type="PROSITE" id="PS50850">
    <property type="entry name" value="MFS"/>
    <property type="match status" value="1"/>
</dbReference>
<feature type="transmembrane region" description="Helical" evidence="6">
    <location>
        <begin position="316"/>
        <end position="342"/>
    </location>
</feature>
<dbReference type="PANTHER" id="PTHR23513:SF6">
    <property type="entry name" value="MAJOR FACILITATOR SUPERFAMILY ASSOCIATED DOMAIN-CONTAINING PROTEIN"/>
    <property type="match status" value="1"/>
</dbReference>
<dbReference type="InterPro" id="IPR011701">
    <property type="entry name" value="MFS"/>
</dbReference>
<feature type="transmembrane region" description="Helical" evidence="6">
    <location>
        <begin position="173"/>
        <end position="190"/>
    </location>
</feature>
<feature type="transmembrane region" description="Helical" evidence="6">
    <location>
        <begin position="35"/>
        <end position="58"/>
    </location>
</feature>
<sequence>MKSEMKSLWQSAGYVPWFTADTASAAGSALRTLAISLLGYAVSGSTVAAGWLGTASMIAQQVASVFGGTFVDRHDRKRLIVANAVIGVLAWGAIAVLLLCDALSFPILLLIAVLASGINGFLGSATDALLRSIIDIRYYPKARSLNEGRDATITMAGGPIGGFLYSVAPWLPFLVSACMYAVAGVAATGIREHDSDNRRIGKTDGDAAKGGFFRDFLEGWSWSLHRKTLVVVLIVAALLNFGVNGIQYAIQLHLVSCGTNATSIGFISGGISLMMLVGSLLAGKLSDRVPVGSTVCVAYLFICLCVLPVALTDNYWVMLVANSFVGLPFPLFNAMLLGFIFAKSPMNMQGRITVTLTVPAQVLSMFCSAVAGSLLPVLGFHGTMLVFLAILVASAVLVMCSRSIRGIPKASQWKSAALR</sequence>
<evidence type="ECO:0000256" key="5">
    <source>
        <dbReference type="ARBA" id="ARBA00023136"/>
    </source>
</evidence>
<organism evidence="8 9">
    <name type="scientific">Bifidobacterium erythrocebi</name>
    <dbReference type="NCBI Taxonomy" id="2675325"/>
    <lineage>
        <taxon>Bacteria</taxon>
        <taxon>Bacillati</taxon>
        <taxon>Actinomycetota</taxon>
        <taxon>Actinomycetes</taxon>
        <taxon>Bifidobacteriales</taxon>
        <taxon>Bifidobacteriaceae</taxon>
        <taxon>Bifidobacterium</taxon>
    </lineage>
</organism>
<protein>
    <submittedName>
        <fullName evidence="8">Major facilitator transporter</fullName>
    </submittedName>
</protein>
<name>A0A7Y0ES64_9BIFI</name>
<dbReference type="GO" id="GO:0005886">
    <property type="term" value="C:plasma membrane"/>
    <property type="evidence" value="ECO:0007669"/>
    <property type="project" value="UniProtKB-SubCell"/>
</dbReference>
<feature type="transmembrane region" description="Helical" evidence="6">
    <location>
        <begin position="262"/>
        <end position="282"/>
    </location>
</feature>
<comment type="subcellular location">
    <subcellularLocation>
        <location evidence="1">Cell membrane</location>
        <topology evidence="1">Multi-pass membrane protein</topology>
    </subcellularLocation>
</comment>
<gene>
    <name evidence="8" type="ORF">G1C98_0178</name>
</gene>
<dbReference type="Proteomes" id="UP000529710">
    <property type="component" value="Unassembled WGS sequence"/>
</dbReference>
<keyword evidence="5 6" id="KW-0472">Membrane</keyword>
<evidence type="ECO:0000256" key="6">
    <source>
        <dbReference type="SAM" id="Phobius"/>
    </source>
</evidence>
<feature type="transmembrane region" description="Helical" evidence="6">
    <location>
        <begin position="229"/>
        <end position="250"/>
    </location>
</feature>
<comment type="caution">
    <text evidence="8">The sequence shown here is derived from an EMBL/GenBank/DDBJ whole genome shotgun (WGS) entry which is preliminary data.</text>
</comment>
<keyword evidence="4 6" id="KW-1133">Transmembrane helix</keyword>
<feature type="transmembrane region" description="Helical" evidence="6">
    <location>
        <begin position="354"/>
        <end position="378"/>
    </location>
</feature>
<dbReference type="Pfam" id="PF07690">
    <property type="entry name" value="MFS_1"/>
    <property type="match status" value="1"/>
</dbReference>
<evidence type="ECO:0000256" key="4">
    <source>
        <dbReference type="ARBA" id="ARBA00022989"/>
    </source>
</evidence>
<feature type="transmembrane region" description="Helical" evidence="6">
    <location>
        <begin position="384"/>
        <end position="404"/>
    </location>
</feature>
<proteinExistence type="predicted"/>
<dbReference type="RefSeq" id="WP_169078371.1">
    <property type="nucleotide sequence ID" value="NZ_JAAIIF010000003.1"/>
</dbReference>
<evidence type="ECO:0000313" key="9">
    <source>
        <dbReference type="Proteomes" id="UP000529710"/>
    </source>
</evidence>
<accession>A0A7Y0ES64</accession>
<feature type="transmembrane region" description="Helical" evidence="6">
    <location>
        <begin position="105"/>
        <end position="130"/>
    </location>
</feature>
<dbReference type="InterPro" id="IPR020846">
    <property type="entry name" value="MFS_dom"/>
</dbReference>
<dbReference type="InterPro" id="IPR036259">
    <property type="entry name" value="MFS_trans_sf"/>
</dbReference>
<dbReference type="EMBL" id="JAAIIF010000003">
    <property type="protein sequence ID" value="NMM95442.1"/>
    <property type="molecule type" value="Genomic_DNA"/>
</dbReference>
<evidence type="ECO:0000313" key="8">
    <source>
        <dbReference type="EMBL" id="NMM95442.1"/>
    </source>
</evidence>
<feature type="domain" description="Major facilitator superfamily (MFS) profile" evidence="7">
    <location>
        <begin position="228"/>
        <end position="419"/>
    </location>
</feature>
<evidence type="ECO:0000259" key="7">
    <source>
        <dbReference type="PROSITE" id="PS50850"/>
    </source>
</evidence>
<keyword evidence="3 6" id="KW-0812">Transmembrane</keyword>
<dbReference type="SUPFAM" id="SSF103473">
    <property type="entry name" value="MFS general substrate transporter"/>
    <property type="match status" value="1"/>
</dbReference>
<dbReference type="GO" id="GO:0022857">
    <property type="term" value="F:transmembrane transporter activity"/>
    <property type="evidence" value="ECO:0007669"/>
    <property type="project" value="InterPro"/>
</dbReference>
<keyword evidence="2" id="KW-1003">Cell membrane</keyword>
<dbReference type="PANTHER" id="PTHR23513">
    <property type="entry name" value="INTEGRAL MEMBRANE EFFLUX PROTEIN-RELATED"/>
    <property type="match status" value="1"/>
</dbReference>
<keyword evidence="9" id="KW-1185">Reference proteome</keyword>
<feature type="transmembrane region" description="Helical" evidence="6">
    <location>
        <begin position="79"/>
        <end position="99"/>
    </location>
</feature>
<evidence type="ECO:0000256" key="3">
    <source>
        <dbReference type="ARBA" id="ARBA00022692"/>
    </source>
</evidence>
<dbReference type="AlphaFoldDB" id="A0A7Y0ES64"/>
<evidence type="ECO:0000256" key="2">
    <source>
        <dbReference type="ARBA" id="ARBA00022475"/>
    </source>
</evidence>
<dbReference type="CDD" id="cd06173">
    <property type="entry name" value="MFS_MefA_like"/>
    <property type="match status" value="1"/>
</dbReference>
<feature type="transmembrane region" description="Helical" evidence="6">
    <location>
        <begin position="289"/>
        <end position="310"/>
    </location>
</feature>
<evidence type="ECO:0000256" key="1">
    <source>
        <dbReference type="ARBA" id="ARBA00004651"/>
    </source>
</evidence>
<dbReference type="Gene3D" id="1.20.1250.20">
    <property type="entry name" value="MFS general substrate transporter like domains"/>
    <property type="match status" value="1"/>
</dbReference>
<reference evidence="8 9" key="1">
    <citation type="submission" date="2020-02" db="EMBL/GenBank/DDBJ databases">
        <title>Characterization of phylogenetic diversity of novel bifidobacterial species isolated in Czech ZOOs.</title>
        <authorList>
            <person name="Lugli G.A."/>
            <person name="Vera N.B."/>
            <person name="Ventura M."/>
        </authorList>
    </citation>
    <scope>NUCLEOTIDE SEQUENCE [LARGE SCALE GENOMIC DNA]</scope>
    <source>
        <strain evidence="8 9">DSM 109960</strain>
    </source>
</reference>